<organism evidence="1">
    <name type="scientific">Pararge aegeria</name>
    <name type="common">speckled wood butterfly</name>
    <dbReference type="NCBI Taxonomy" id="116150"/>
    <lineage>
        <taxon>Eukaryota</taxon>
        <taxon>Metazoa</taxon>
        <taxon>Ecdysozoa</taxon>
        <taxon>Arthropoda</taxon>
        <taxon>Hexapoda</taxon>
        <taxon>Insecta</taxon>
        <taxon>Pterygota</taxon>
        <taxon>Neoptera</taxon>
        <taxon>Endopterygota</taxon>
        <taxon>Lepidoptera</taxon>
        <taxon>Glossata</taxon>
        <taxon>Ditrysia</taxon>
        <taxon>Papilionoidea</taxon>
        <taxon>Nymphalidae</taxon>
        <taxon>Satyrinae</taxon>
        <taxon>Satyrini</taxon>
        <taxon>Parargina</taxon>
        <taxon>Pararge</taxon>
    </lineage>
</organism>
<sequence length="102" mass="10381">LRDAATAEHAITTYLHWSLQGDPGVADGGVRADRAAGAARVRTAARGAAHAGGQAGDRRLHLPAVPVPPARQHHAACRLHGAGACHHVAVLARLDAPHHAGG</sequence>
<name>S4P2R7_9NEOP</name>
<feature type="non-terminal residue" evidence="1">
    <location>
        <position position="102"/>
    </location>
</feature>
<proteinExistence type="predicted"/>
<accession>S4P2R7</accession>
<evidence type="ECO:0000313" key="1">
    <source>
        <dbReference type="EMBL" id="JAA82688.1"/>
    </source>
</evidence>
<reference evidence="1" key="2">
    <citation type="submission" date="2013-05" db="EMBL/GenBank/DDBJ databases">
        <authorList>
            <person name="Carter J.-M."/>
            <person name="Baker S.C."/>
            <person name="Pink R."/>
            <person name="Carter D.R.F."/>
            <person name="Collins A."/>
            <person name="Tomlin J."/>
            <person name="Gibbs M."/>
            <person name="Breuker C.J."/>
        </authorList>
    </citation>
    <scope>NUCLEOTIDE SEQUENCE</scope>
    <source>
        <tissue evidence="1">Ovary</tissue>
    </source>
</reference>
<feature type="non-terminal residue" evidence="1">
    <location>
        <position position="1"/>
    </location>
</feature>
<reference evidence="1" key="1">
    <citation type="journal article" date="2013" name="BMC Genomics">
        <title>Unscrambling butterfly oogenesis.</title>
        <authorList>
            <person name="Carter J.M."/>
            <person name="Baker S.C."/>
            <person name="Pink R."/>
            <person name="Carter D.R."/>
            <person name="Collins A."/>
            <person name="Tomlin J."/>
            <person name="Gibbs M."/>
            <person name="Breuker C.J."/>
        </authorList>
    </citation>
    <scope>NUCLEOTIDE SEQUENCE</scope>
    <source>
        <tissue evidence="1">Ovary</tissue>
    </source>
</reference>
<dbReference type="EMBL" id="GAIX01009872">
    <property type="protein sequence ID" value="JAA82688.1"/>
    <property type="molecule type" value="Transcribed_RNA"/>
</dbReference>
<dbReference type="AlphaFoldDB" id="S4P2R7"/>
<protein>
    <submittedName>
        <fullName evidence="1">Integrator complex subunit 1</fullName>
    </submittedName>
</protein>